<protein>
    <submittedName>
        <fullName evidence="1">Uncharacterized protein</fullName>
    </submittedName>
</protein>
<evidence type="ECO:0000313" key="1">
    <source>
        <dbReference type="EMBL" id="ORD93642.1"/>
    </source>
</evidence>
<dbReference type="OrthoDB" id="277235at2759"/>
<proteinExistence type="predicted"/>
<dbReference type="VEuPathDB" id="MicrosporidiaDB:ECANGB1_1841"/>
<sequence length="81" mass="9017">MNAKIAAKQKTVAMMCIGSIDDTKKAVDKIIREFIGEHNLKVNTENASIEISGDKKRVEQAVCGLLLCKKYDEKTISFTLK</sequence>
<reference evidence="1 2" key="1">
    <citation type="journal article" date="2017" name="Environ. Microbiol.">
        <title>Decay of the glycolytic pathway and adaptation to intranuclear parasitism within Enterocytozoonidae microsporidia.</title>
        <authorList>
            <person name="Wiredu Boakye D."/>
            <person name="Jaroenlak P."/>
            <person name="Prachumwat A."/>
            <person name="Williams T.A."/>
            <person name="Bateman K.S."/>
            <person name="Itsathitphaisarn O."/>
            <person name="Sritunyalucksana K."/>
            <person name="Paszkiewicz K.H."/>
            <person name="Moore K.A."/>
            <person name="Stentiford G.D."/>
            <person name="Williams B.A."/>
        </authorList>
    </citation>
    <scope>NUCLEOTIDE SEQUENCE [LARGE SCALE GENOMIC DNA]</scope>
    <source>
        <strain evidence="1 2">GB1</strain>
    </source>
</reference>
<evidence type="ECO:0000313" key="2">
    <source>
        <dbReference type="Proteomes" id="UP000192639"/>
    </source>
</evidence>
<comment type="caution">
    <text evidence="1">The sequence shown here is derived from an EMBL/GenBank/DDBJ whole genome shotgun (WGS) entry which is preliminary data.</text>
</comment>
<keyword evidence="2" id="KW-1185">Reference proteome</keyword>
<gene>
    <name evidence="1" type="ORF">ECANGB1_1841</name>
</gene>
<accession>A0A1Y1S5G5</accession>
<organism evidence="1 2">
    <name type="scientific">Enterospora canceri</name>
    <dbReference type="NCBI Taxonomy" id="1081671"/>
    <lineage>
        <taxon>Eukaryota</taxon>
        <taxon>Fungi</taxon>
        <taxon>Fungi incertae sedis</taxon>
        <taxon>Microsporidia</taxon>
        <taxon>Enterocytozoonidae</taxon>
        <taxon>Enterospora</taxon>
    </lineage>
</organism>
<dbReference type="EMBL" id="LWDP01000060">
    <property type="protein sequence ID" value="ORD93642.1"/>
    <property type="molecule type" value="Genomic_DNA"/>
</dbReference>
<name>A0A1Y1S5G5_9MICR</name>
<dbReference type="AlphaFoldDB" id="A0A1Y1S5G5"/>
<dbReference type="Proteomes" id="UP000192639">
    <property type="component" value="Unassembled WGS sequence"/>
</dbReference>